<dbReference type="InterPro" id="IPR008906">
    <property type="entry name" value="HATC_C_dom"/>
</dbReference>
<gene>
    <name evidence="2" type="ORF">CYLTODRAFT_363243</name>
</gene>
<evidence type="ECO:0000259" key="1">
    <source>
        <dbReference type="Pfam" id="PF05699"/>
    </source>
</evidence>
<dbReference type="SUPFAM" id="SSF53098">
    <property type="entry name" value="Ribonuclease H-like"/>
    <property type="match status" value="1"/>
</dbReference>
<reference evidence="2 3" key="1">
    <citation type="journal article" date="2015" name="Fungal Genet. Biol.">
        <title>Evolution of novel wood decay mechanisms in Agaricales revealed by the genome sequences of Fistulina hepatica and Cylindrobasidium torrendii.</title>
        <authorList>
            <person name="Floudas D."/>
            <person name="Held B.W."/>
            <person name="Riley R."/>
            <person name="Nagy L.G."/>
            <person name="Koehler G."/>
            <person name="Ransdell A.S."/>
            <person name="Younus H."/>
            <person name="Chow J."/>
            <person name="Chiniquy J."/>
            <person name="Lipzen A."/>
            <person name="Tritt A."/>
            <person name="Sun H."/>
            <person name="Haridas S."/>
            <person name="LaButti K."/>
            <person name="Ohm R.A."/>
            <person name="Kues U."/>
            <person name="Blanchette R.A."/>
            <person name="Grigoriev I.V."/>
            <person name="Minto R.E."/>
            <person name="Hibbett D.S."/>
        </authorList>
    </citation>
    <scope>NUCLEOTIDE SEQUENCE [LARGE SCALE GENOMIC DNA]</scope>
    <source>
        <strain evidence="2 3">FP15055 ss-10</strain>
    </source>
</reference>
<dbReference type="AlphaFoldDB" id="A0A0D7AS12"/>
<dbReference type="PANTHER" id="PTHR23272:SF21">
    <property type="entry name" value="BED ZINC FINGER AND HAT DIMERIZATION DOMAIN-CONTAINING PROTEIN"/>
    <property type="match status" value="1"/>
</dbReference>
<name>A0A0D7AS12_9AGAR</name>
<dbReference type="PANTHER" id="PTHR23272">
    <property type="entry name" value="BED FINGER-RELATED"/>
    <property type="match status" value="1"/>
</dbReference>
<feature type="domain" description="HAT C-terminal dimerisation" evidence="1">
    <location>
        <begin position="29"/>
        <end position="94"/>
    </location>
</feature>
<dbReference type="STRING" id="1314674.A0A0D7AS12"/>
<dbReference type="InterPro" id="IPR012337">
    <property type="entry name" value="RNaseH-like_sf"/>
</dbReference>
<organism evidence="2 3">
    <name type="scientific">Cylindrobasidium torrendii FP15055 ss-10</name>
    <dbReference type="NCBI Taxonomy" id="1314674"/>
    <lineage>
        <taxon>Eukaryota</taxon>
        <taxon>Fungi</taxon>
        <taxon>Dikarya</taxon>
        <taxon>Basidiomycota</taxon>
        <taxon>Agaricomycotina</taxon>
        <taxon>Agaricomycetes</taxon>
        <taxon>Agaricomycetidae</taxon>
        <taxon>Agaricales</taxon>
        <taxon>Marasmiineae</taxon>
        <taxon>Physalacriaceae</taxon>
        <taxon>Cylindrobasidium</taxon>
    </lineage>
</organism>
<dbReference type="GO" id="GO:0046983">
    <property type="term" value="F:protein dimerization activity"/>
    <property type="evidence" value="ECO:0007669"/>
    <property type="project" value="InterPro"/>
</dbReference>
<evidence type="ECO:0000313" key="3">
    <source>
        <dbReference type="Proteomes" id="UP000054007"/>
    </source>
</evidence>
<dbReference type="OrthoDB" id="1715602at2759"/>
<dbReference type="Pfam" id="PF05699">
    <property type="entry name" value="Dimer_Tnp_hAT"/>
    <property type="match status" value="1"/>
</dbReference>
<dbReference type="EMBL" id="KN881032">
    <property type="protein sequence ID" value="KIY61148.1"/>
    <property type="molecule type" value="Genomic_DNA"/>
</dbReference>
<keyword evidence="3" id="KW-1185">Reference proteome</keyword>
<sequence>MFASSRNAFAPATGDELERFLSLAPENVPDVIQWWIDNCRSYPRLSRMALDYHTIPATSVAVERVFSRARRVLNWERNRLSPQTTRALMCLGTWSLMGYVHDDDLAVIAQGGRVQPTEEEEELSDVDLEDGFDVIDIASDDESYSVRSVDLDVSGS</sequence>
<dbReference type="Proteomes" id="UP000054007">
    <property type="component" value="Unassembled WGS sequence"/>
</dbReference>
<proteinExistence type="predicted"/>
<evidence type="ECO:0000313" key="2">
    <source>
        <dbReference type="EMBL" id="KIY61148.1"/>
    </source>
</evidence>
<accession>A0A0D7AS12</accession>
<protein>
    <submittedName>
        <fullName evidence="2">HATC-domain-containing protein</fullName>
    </submittedName>
</protein>